<name>A0A9J6EQ36_RHIMP</name>
<dbReference type="Proteomes" id="UP000821866">
    <property type="component" value="Chromosome 10"/>
</dbReference>
<evidence type="ECO:0000313" key="2">
    <source>
        <dbReference type="Proteomes" id="UP000821866"/>
    </source>
</evidence>
<sequence length="205" mass="22321">MPRCSSCRRFGRRDVQCIRSYAAVTSAVTCDEIEEQTEDAAEAEYATAGGGDWVAMTRQNGAALAGLPKPLELTVVLGLDEFGCGVVDTKLKQALGRCVRRQAESRVHSWGGTDVEREGEEETALPSLPFVLSCGNRFAGHDGALSRPCASLESPAGQRSRSAMTTFLAWAPTYPWNGSFTQLRSRTHCSAVRGWEMVTGPSWWE</sequence>
<reference evidence="1" key="1">
    <citation type="journal article" date="2020" name="Cell">
        <title>Large-Scale Comparative Analyses of Tick Genomes Elucidate Their Genetic Diversity and Vector Capacities.</title>
        <authorList>
            <consortium name="Tick Genome and Microbiome Consortium (TIGMIC)"/>
            <person name="Jia N."/>
            <person name="Wang J."/>
            <person name="Shi W."/>
            <person name="Du L."/>
            <person name="Sun Y."/>
            <person name="Zhan W."/>
            <person name="Jiang J.F."/>
            <person name="Wang Q."/>
            <person name="Zhang B."/>
            <person name="Ji P."/>
            <person name="Bell-Sakyi L."/>
            <person name="Cui X.M."/>
            <person name="Yuan T.T."/>
            <person name="Jiang B.G."/>
            <person name="Yang W.F."/>
            <person name="Lam T.T."/>
            <person name="Chang Q.C."/>
            <person name="Ding S.J."/>
            <person name="Wang X.J."/>
            <person name="Zhu J.G."/>
            <person name="Ruan X.D."/>
            <person name="Zhao L."/>
            <person name="Wei J.T."/>
            <person name="Ye R.Z."/>
            <person name="Que T.C."/>
            <person name="Du C.H."/>
            <person name="Zhou Y.H."/>
            <person name="Cheng J.X."/>
            <person name="Dai P.F."/>
            <person name="Guo W.B."/>
            <person name="Han X.H."/>
            <person name="Huang E.J."/>
            <person name="Li L.F."/>
            <person name="Wei W."/>
            <person name="Gao Y.C."/>
            <person name="Liu J.Z."/>
            <person name="Shao H.Z."/>
            <person name="Wang X."/>
            <person name="Wang C.C."/>
            <person name="Yang T.C."/>
            <person name="Huo Q.B."/>
            <person name="Li W."/>
            <person name="Chen H.Y."/>
            <person name="Chen S.E."/>
            <person name="Zhou L.G."/>
            <person name="Ni X.B."/>
            <person name="Tian J.H."/>
            <person name="Sheng Y."/>
            <person name="Liu T."/>
            <person name="Pan Y.S."/>
            <person name="Xia L.Y."/>
            <person name="Li J."/>
            <person name="Zhao F."/>
            <person name="Cao W.C."/>
        </authorList>
    </citation>
    <scope>NUCLEOTIDE SEQUENCE</scope>
    <source>
        <strain evidence="1">Rmic-2018</strain>
    </source>
</reference>
<dbReference type="EMBL" id="JABSTU010000002">
    <property type="protein sequence ID" value="KAH8036494.1"/>
    <property type="molecule type" value="Genomic_DNA"/>
</dbReference>
<accession>A0A9J6EQ36</accession>
<dbReference type="AlphaFoldDB" id="A0A9J6EQ36"/>
<protein>
    <submittedName>
        <fullName evidence="1">Uncharacterized protein</fullName>
    </submittedName>
</protein>
<organism evidence="1 2">
    <name type="scientific">Rhipicephalus microplus</name>
    <name type="common">Cattle tick</name>
    <name type="synonym">Boophilus microplus</name>
    <dbReference type="NCBI Taxonomy" id="6941"/>
    <lineage>
        <taxon>Eukaryota</taxon>
        <taxon>Metazoa</taxon>
        <taxon>Ecdysozoa</taxon>
        <taxon>Arthropoda</taxon>
        <taxon>Chelicerata</taxon>
        <taxon>Arachnida</taxon>
        <taxon>Acari</taxon>
        <taxon>Parasitiformes</taxon>
        <taxon>Ixodida</taxon>
        <taxon>Ixodoidea</taxon>
        <taxon>Ixodidae</taxon>
        <taxon>Rhipicephalinae</taxon>
        <taxon>Rhipicephalus</taxon>
        <taxon>Boophilus</taxon>
    </lineage>
</organism>
<evidence type="ECO:0000313" key="1">
    <source>
        <dbReference type="EMBL" id="KAH8036494.1"/>
    </source>
</evidence>
<comment type="caution">
    <text evidence="1">The sequence shown here is derived from an EMBL/GenBank/DDBJ whole genome shotgun (WGS) entry which is preliminary data.</text>
</comment>
<proteinExistence type="predicted"/>
<keyword evidence="2" id="KW-1185">Reference proteome</keyword>
<reference evidence="1" key="2">
    <citation type="submission" date="2021-09" db="EMBL/GenBank/DDBJ databases">
        <authorList>
            <person name="Jia N."/>
            <person name="Wang J."/>
            <person name="Shi W."/>
            <person name="Du L."/>
            <person name="Sun Y."/>
            <person name="Zhan W."/>
            <person name="Jiang J."/>
            <person name="Wang Q."/>
            <person name="Zhang B."/>
            <person name="Ji P."/>
            <person name="Sakyi L.B."/>
            <person name="Cui X."/>
            <person name="Yuan T."/>
            <person name="Jiang B."/>
            <person name="Yang W."/>
            <person name="Lam T.T.-Y."/>
            <person name="Chang Q."/>
            <person name="Ding S."/>
            <person name="Wang X."/>
            <person name="Zhu J."/>
            <person name="Ruan X."/>
            <person name="Zhao L."/>
            <person name="Wei J."/>
            <person name="Que T."/>
            <person name="Du C."/>
            <person name="Cheng J."/>
            <person name="Dai P."/>
            <person name="Han X."/>
            <person name="Huang E."/>
            <person name="Gao Y."/>
            <person name="Liu J."/>
            <person name="Shao H."/>
            <person name="Ye R."/>
            <person name="Li L."/>
            <person name="Wei W."/>
            <person name="Wang X."/>
            <person name="Wang C."/>
            <person name="Huo Q."/>
            <person name="Li W."/>
            <person name="Guo W."/>
            <person name="Chen H."/>
            <person name="Chen S."/>
            <person name="Zhou L."/>
            <person name="Zhou L."/>
            <person name="Ni X."/>
            <person name="Tian J."/>
            <person name="Zhou Y."/>
            <person name="Sheng Y."/>
            <person name="Liu T."/>
            <person name="Pan Y."/>
            <person name="Xia L."/>
            <person name="Li J."/>
            <person name="Zhao F."/>
            <person name="Cao W."/>
        </authorList>
    </citation>
    <scope>NUCLEOTIDE SEQUENCE</scope>
    <source>
        <strain evidence="1">Rmic-2018</strain>
        <tissue evidence="1">Larvae</tissue>
    </source>
</reference>
<gene>
    <name evidence="1" type="ORF">HPB51_000718</name>
</gene>